<dbReference type="Pfam" id="PF18052">
    <property type="entry name" value="Rx_N"/>
    <property type="match status" value="1"/>
</dbReference>
<dbReference type="Proteomes" id="UP000295252">
    <property type="component" value="Chromosome VI"/>
</dbReference>
<evidence type="ECO:0000256" key="2">
    <source>
        <dbReference type="ARBA" id="ARBA00022614"/>
    </source>
</evidence>
<dbReference type="InterPro" id="IPR036388">
    <property type="entry name" value="WH-like_DNA-bd_sf"/>
</dbReference>
<dbReference type="OMA" id="RINFASR"/>
<dbReference type="Gene3D" id="1.10.8.430">
    <property type="entry name" value="Helical domain of apoptotic protease-activating factors"/>
    <property type="match status" value="1"/>
</dbReference>
<dbReference type="EMBL" id="HG739086">
    <property type="protein sequence ID" value="CDO98498.1"/>
    <property type="molecule type" value="Genomic_DNA"/>
</dbReference>
<feature type="domain" description="Disease resistance N-terminal" evidence="8">
    <location>
        <begin position="6"/>
        <end position="94"/>
    </location>
</feature>
<dbReference type="Gene3D" id="1.10.10.10">
    <property type="entry name" value="Winged helix-like DNA-binding domain superfamily/Winged helix DNA-binding domain"/>
    <property type="match status" value="1"/>
</dbReference>
<evidence type="ECO:0000256" key="4">
    <source>
        <dbReference type="ARBA" id="ARBA00022741"/>
    </source>
</evidence>
<dbReference type="SUPFAM" id="SSF52540">
    <property type="entry name" value="P-loop containing nucleoside triphosphate hydrolases"/>
    <property type="match status" value="1"/>
</dbReference>
<evidence type="ECO:0000259" key="8">
    <source>
        <dbReference type="Pfam" id="PF18052"/>
    </source>
</evidence>
<reference evidence="12" key="1">
    <citation type="journal article" date="2014" name="Science">
        <title>The coffee genome provides insight into the convergent evolution of caffeine biosynthesis.</title>
        <authorList>
            <person name="Denoeud F."/>
            <person name="Carretero-Paulet L."/>
            <person name="Dereeper A."/>
            <person name="Droc G."/>
            <person name="Guyot R."/>
            <person name="Pietrella M."/>
            <person name="Zheng C."/>
            <person name="Alberti A."/>
            <person name="Anthony F."/>
            <person name="Aprea G."/>
            <person name="Aury J.M."/>
            <person name="Bento P."/>
            <person name="Bernard M."/>
            <person name="Bocs S."/>
            <person name="Campa C."/>
            <person name="Cenci A."/>
            <person name="Combes M.C."/>
            <person name="Crouzillat D."/>
            <person name="Da Silva C."/>
            <person name="Daddiego L."/>
            <person name="De Bellis F."/>
            <person name="Dussert S."/>
            <person name="Garsmeur O."/>
            <person name="Gayraud T."/>
            <person name="Guignon V."/>
            <person name="Jahn K."/>
            <person name="Jamilloux V."/>
            <person name="Joet T."/>
            <person name="Labadie K."/>
            <person name="Lan T."/>
            <person name="Leclercq J."/>
            <person name="Lepelley M."/>
            <person name="Leroy T."/>
            <person name="Li L.T."/>
            <person name="Librado P."/>
            <person name="Lopez L."/>
            <person name="Munoz A."/>
            <person name="Noel B."/>
            <person name="Pallavicini A."/>
            <person name="Perrotta G."/>
            <person name="Poncet V."/>
            <person name="Pot D."/>
            <person name="Priyono X."/>
            <person name="Rigoreau M."/>
            <person name="Rouard M."/>
            <person name="Rozas J."/>
            <person name="Tranchant-Dubreuil C."/>
            <person name="VanBuren R."/>
            <person name="Zhang Q."/>
            <person name="Andrade A.C."/>
            <person name="Argout X."/>
            <person name="Bertrand B."/>
            <person name="de Kochko A."/>
            <person name="Graziosi G."/>
            <person name="Henry R.J."/>
            <person name="Jayarama X."/>
            <person name="Ming R."/>
            <person name="Nagai C."/>
            <person name="Rounsley S."/>
            <person name="Sankoff D."/>
            <person name="Giuliano G."/>
            <person name="Albert V.A."/>
            <person name="Wincker P."/>
            <person name="Lashermes P."/>
        </authorList>
    </citation>
    <scope>NUCLEOTIDE SEQUENCE [LARGE SCALE GENOMIC DNA]</scope>
    <source>
        <strain evidence="12">cv. DH200-94</strain>
    </source>
</reference>
<dbReference type="InterPro" id="IPR058922">
    <property type="entry name" value="WHD_DRP"/>
</dbReference>
<dbReference type="GO" id="GO:0043531">
    <property type="term" value="F:ADP binding"/>
    <property type="evidence" value="ECO:0007669"/>
    <property type="project" value="InterPro"/>
</dbReference>
<dbReference type="InterPro" id="IPR055414">
    <property type="entry name" value="LRR_R13L4/SHOC2-like"/>
</dbReference>
<dbReference type="OrthoDB" id="646178at2759"/>
<evidence type="ECO:0008006" key="13">
    <source>
        <dbReference type="Google" id="ProtNLM"/>
    </source>
</evidence>
<evidence type="ECO:0000313" key="12">
    <source>
        <dbReference type="Proteomes" id="UP000295252"/>
    </source>
</evidence>
<evidence type="ECO:0000259" key="7">
    <source>
        <dbReference type="Pfam" id="PF00931"/>
    </source>
</evidence>
<keyword evidence="5" id="KW-0611">Plant defense</keyword>
<dbReference type="InterPro" id="IPR002182">
    <property type="entry name" value="NB-ARC"/>
</dbReference>
<dbReference type="Pfam" id="PF00931">
    <property type="entry name" value="NB-ARC"/>
    <property type="match status" value="1"/>
</dbReference>
<dbReference type="Pfam" id="PF23598">
    <property type="entry name" value="LRR_14"/>
    <property type="match status" value="1"/>
</dbReference>
<sequence>MAEQVVILLLDKIADYLIEGAAGLWPKDLKLRDQIEWVEGELRRMQCFIKDVDSRQDADERVKNWVADLREVAYDTDDILDSFVYSLVQGQQRGVLVTFLKRYFLSFNELVLCRKLNDQIKRIRIRLQEISDRKSTYGIGNIGIGTEGAGFAASRLQERRRSSVHVCEDIVGLVEDVKIIESQLIHGESRRCVVSVVGMAGIGKTTLAKRVYLKSDLKEHVDCCAFVYVSQNFRAREILQELGKKLMGNVGGDFGRASNEELREIISSFLESKRYLIVLDDLWNFADWDDLKAAFPEEKNGSRILLTTRIKDVALYADSKSTPHELCLMNDEDCWKLFSKMVQLDWESSASLPPWAEELGKQMLRRCGGLPLAIVVLGGLLSRKDATFNEWQKVFQSMHWQLRQEPMQYGDVLALSYRDLPHYLKSCFLYFGLFPEDFEISARRLMLLWVAEGFVLPRGQQPLEDVAEDYLEELIGRNMVQVAKRKSNGRIKACRIHDLLRDLSISIAKEEHFLDFIHGDVNADSVTTRCRRLGIHSGEISITENTPKVRSLLCFDSVESNFKPRKVKLLRVLDLEGAYLTQLDSEIGNLIHLRYLSLRETWLKRFPSTIGHLEKLQTLDLRSTLISPIPLAIWKLLNLRFLYFNELKEMVVDPPKDAALTHLQTLQGLCITQKSRIENGLDKLTNLRELELHGELYAQEVALAKWILNSKNLECLKLHANPVTAFLVDAHTKIQDFDRTRLSIPKSTMFADHFFLSKLHLDGYIKKLYDVEHFPPNLEELSLKDSYLMEDPMPKLEKLQNLRVLKLKQCAYVGKELVCSSGGFPQLHLLKLSFLTLQTWRIEEGSLCNLKQLEIVECKQLKILPRGLHPLTSLKDLRLGYMPHEFALKARDRAGENWYRIHRVPPL</sequence>
<dbReference type="PANTHER" id="PTHR23155:SF1193">
    <property type="entry name" value="DISEASE RESISTANCE PROTEIN RPP13-RELATED"/>
    <property type="match status" value="1"/>
</dbReference>
<dbReference type="Gene3D" id="1.20.5.4130">
    <property type="match status" value="1"/>
</dbReference>
<comment type="similarity">
    <text evidence="1">Belongs to the disease resistance NB-LRR family.</text>
</comment>
<name>A0A068TT23_COFCA</name>
<dbReference type="InParanoid" id="A0A068TT23"/>
<proteinExistence type="inferred from homology"/>
<dbReference type="PANTHER" id="PTHR23155">
    <property type="entry name" value="DISEASE RESISTANCE PROTEIN RP"/>
    <property type="match status" value="1"/>
</dbReference>
<keyword evidence="6" id="KW-0067">ATP-binding</keyword>
<evidence type="ECO:0000259" key="10">
    <source>
        <dbReference type="Pfam" id="PF23598"/>
    </source>
</evidence>
<keyword evidence="12" id="KW-1185">Reference proteome</keyword>
<gene>
    <name evidence="11" type="ORF">GSCOC_T00022616001</name>
</gene>
<feature type="domain" description="Disease resistance R13L4/SHOC-2-like LRR" evidence="10">
    <location>
        <begin position="548"/>
        <end position="879"/>
    </location>
</feature>
<dbReference type="InterPro" id="IPR032675">
    <property type="entry name" value="LRR_dom_sf"/>
</dbReference>
<dbReference type="GO" id="GO:0005524">
    <property type="term" value="F:ATP binding"/>
    <property type="evidence" value="ECO:0007669"/>
    <property type="project" value="UniProtKB-KW"/>
</dbReference>
<evidence type="ECO:0000259" key="9">
    <source>
        <dbReference type="Pfam" id="PF23559"/>
    </source>
</evidence>
<evidence type="ECO:0000313" key="11">
    <source>
        <dbReference type="EMBL" id="CDO98498.1"/>
    </source>
</evidence>
<evidence type="ECO:0000256" key="1">
    <source>
        <dbReference type="ARBA" id="ARBA00008894"/>
    </source>
</evidence>
<dbReference type="GO" id="GO:0098542">
    <property type="term" value="P:defense response to other organism"/>
    <property type="evidence" value="ECO:0007669"/>
    <property type="project" value="TreeGrafter"/>
</dbReference>
<dbReference type="InterPro" id="IPR042197">
    <property type="entry name" value="Apaf_helical"/>
</dbReference>
<dbReference type="InterPro" id="IPR044974">
    <property type="entry name" value="Disease_R_plants"/>
</dbReference>
<evidence type="ECO:0000256" key="5">
    <source>
        <dbReference type="ARBA" id="ARBA00022821"/>
    </source>
</evidence>
<dbReference type="Gene3D" id="3.40.50.300">
    <property type="entry name" value="P-loop containing nucleotide triphosphate hydrolases"/>
    <property type="match status" value="1"/>
</dbReference>
<dbReference type="Gene3D" id="3.80.10.10">
    <property type="entry name" value="Ribonuclease Inhibitor"/>
    <property type="match status" value="1"/>
</dbReference>
<dbReference type="Gramene" id="CDO98498">
    <property type="protein sequence ID" value="CDO98498"/>
    <property type="gene ID" value="GSCOC_T00022616001"/>
</dbReference>
<dbReference type="InterPro" id="IPR027417">
    <property type="entry name" value="P-loop_NTPase"/>
</dbReference>
<dbReference type="SUPFAM" id="SSF52058">
    <property type="entry name" value="L domain-like"/>
    <property type="match status" value="1"/>
</dbReference>
<dbReference type="PhylomeDB" id="A0A068TT23"/>
<evidence type="ECO:0000256" key="6">
    <source>
        <dbReference type="ARBA" id="ARBA00022840"/>
    </source>
</evidence>
<dbReference type="InterPro" id="IPR041118">
    <property type="entry name" value="Rx_N"/>
</dbReference>
<evidence type="ECO:0000256" key="3">
    <source>
        <dbReference type="ARBA" id="ARBA00022737"/>
    </source>
</evidence>
<dbReference type="FunFam" id="1.10.10.10:FF:000322">
    <property type="entry name" value="Probable disease resistance protein At1g63360"/>
    <property type="match status" value="1"/>
</dbReference>
<dbReference type="FunFam" id="3.40.50.300:FF:001091">
    <property type="entry name" value="Probable disease resistance protein At1g61300"/>
    <property type="match status" value="1"/>
</dbReference>
<organism evidence="11 12">
    <name type="scientific">Coffea canephora</name>
    <name type="common">Robusta coffee</name>
    <dbReference type="NCBI Taxonomy" id="49390"/>
    <lineage>
        <taxon>Eukaryota</taxon>
        <taxon>Viridiplantae</taxon>
        <taxon>Streptophyta</taxon>
        <taxon>Embryophyta</taxon>
        <taxon>Tracheophyta</taxon>
        <taxon>Spermatophyta</taxon>
        <taxon>Magnoliopsida</taxon>
        <taxon>eudicotyledons</taxon>
        <taxon>Gunneridae</taxon>
        <taxon>Pentapetalae</taxon>
        <taxon>asterids</taxon>
        <taxon>lamiids</taxon>
        <taxon>Gentianales</taxon>
        <taxon>Rubiaceae</taxon>
        <taxon>Ixoroideae</taxon>
        <taxon>Gardenieae complex</taxon>
        <taxon>Bertiereae - Coffeeae clade</taxon>
        <taxon>Coffeeae</taxon>
        <taxon>Coffea</taxon>
    </lineage>
</organism>
<accession>A0A068TT23</accession>
<protein>
    <recommendedName>
        <fullName evidence="13">AAA+ ATPase domain-containing protein</fullName>
    </recommendedName>
</protein>
<feature type="domain" description="NB-ARC" evidence="7">
    <location>
        <begin position="177"/>
        <end position="342"/>
    </location>
</feature>
<dbReference type="Pfam" id="PF23559">
    <property type="entry name" value="WHD_DRP"/>
    <property type="match status" value="1"/>
</dbReference>
<keyword evidence="4" id="KW-0547">Nucleotide-binding</keyword>
<dbReference type="GO" id="GO:0051607">
    <property type="term" value="P:defense response to virus"/>
    <property type="evidence" value="ECO:0007669"/>
    <property type="project" value="UniProtKB-ARBA"/>
</dbReference>
<dbReference type="AlphaFoldDB" id="A0A068TT23"/>
<feature type="domain" description="Disease resistance protein winged helix" evidence="9">
    <location>
        <begin position="433"/>
        <end position="503"/>
    </location>
</feature>
<keyword evidence="2" id="KW-0433">Leucine-rich repeat</keyword>
<dbReference type="CDD" id="cd14798">
    <property type="entry name" value="RX-CC_like"/>
    <property type="match status" value="1"/>
</dbReference>
<dbReference type="InterPro" id="IPR038005">
    <property type="entry name" value="RX-like_CC"/>
</dbReference>
<keyword evidence="3" id="KW-0677">Repeat</keyword>
<dbReference type="PRINTS" id="PR00364">
    <property type="entry name" value="DISEASERSIST"/>
</dbReference>